<feature type="transmembrane region" description="Helical" evidence="1">
    <location>
        <begin position="151"/>
        <end position="175"/>
    </location>
</feature>
<protein>
    <recommendedName>
        <fullName evidence="3">DUF4386 family protein</fullName>
    </recommendedName>
</protein>
<proteinExistence type="predicted"/>
<feature type="transmembrane region" description="Helical" evidence="1">
    <location>
        <begin position="117"/>
        <end position="139"/>
    </location>
</feature>
<reference evidence="2" key="1">
    <citation type="submission" date="2020-02" db="EMBL/GenBank/DDBJ databases">
        <authorList>
            <person name="Meier V. D."/>
        </authorList>
    </citation>
    <scope>NUCLEOTIDE SEQUENCE</scope>
    <source>
        <strain evidence="2">AVDCRST_MAG14</strain>
    </source>
</reference>
<feature type="transmembrane region" description="Helical" evidence="1">
    <location>
        <begin position="46"/>
        <end position="67"/>
    </location>
</feature>
<name>A0A6J4QSE0_9ACTN</name>
<keyword evidence="1" id="KW-0472">Membrane</keyword>
<sequence length="195" mass="20981">MGSSTFIRWAGLAAMVGSILWALWTIGSNFVGYGEPGTPAYEIYELYNRLLPLALLPVMVGFLGLHAAQRSSYGRLGKAGFITALVGLGLAVAGSVGEFWVFTMQPYGVANGRDASWTIYLLGHLVLAIGSVLFGIATVRAKIVARKTAMMFALLGGFAVVPFFGALIFAIPFTWLGYMLWSGKGEPVLQQKRVH</sequence>
<evidence type="ECO:0008006" key="3">
    <source>
        <dbReference type="Google" id="ProtNLM"/>
    </source>
</evidence>
<keyword evidence="1" id="KW-0812">Transmembrane</keyword>
<evidence type="ECO:0000256" key="1">
    <source>
        <dbReference type="SAM" id="Phobius"/>
    </source>
</evidence>
<dbReference type="EMBL" id="CADCVG010000053">
    <property type="protein sequence ID" value="CAA9453835.1"/>
    <property type="molecule type" value="Genomic_DNA"/>
</dbReference>
<feature type="transmembrane region" description="Helical" evidence="1">
    <location>
        <begin position="7"/>
        <end position="26"/>
    </location>
</feature>
<evidence type="ECO:0000313" key="2">
    <source>
        <dbReference type="EMBL" id="CAA9453835.1"/>
    </source>
</evidence>
<keyword evidence="1" id="KW-1133">Transmembrane helix</keyword>
<gene>
    <name evidence="2" type="ORF">AVDCRST_MAG14-1289</name>
</gene>
<feature type="transmembrane region" description="Helical" evidence="1">
    <location>
        <begin position="79"/>
        <end position="97"/>
    </location>
</feature>
<organism evidence="2">
    <name type="scientific">uncultured Rubrobacteraceae bacterium</name>
    <dbReference type="NCBI Taxonomy" id="349277"/>
    <lineage>
        <taxon>Bacteria</taxon>
        <taxon>Bacillati</taxon>
        <taxon>Actinomycetota</taxon>
        <taxon>Rubrobacteria</taxon>
        <taxon>Rubrobacterales</taxon>
        <taxon>Rubrobacteraceae</taxon>
        <taxon>environmental samples</taxon>
    </lineage>
</organism>
<accession>A0A6J4QSE0</accession>
<dbReference type="AlphaFoldDB" id="A0A6J4QSE0"/>